<dbReference type="InterPro" id="IPR050833">
    <property type="entry name" value="Poly_Biosynth_Transport"/>
</dbReference>
<proteinExistence type="predicted"/>
<accession>F8EV56</accession>
<keyword evidence="3 7" id="KW-0812">Transmembrane</keyword>
<evidence type="ECO:0000256" key="2">
    <source>
        <dbReference type="ARBA" id="ARBA00022475"/>
    </source>
</evidence>
<protein>
    <submittedName>
        <fullName evidence="8">Polysaccharide biosynthesis protein</fullName>
    </submittedName>
</protein>
<dbReference type="HOGENOM" id="CLU_047009_2_0_5"/>
<feature type="transmembrane region" description="Helical" evidence="7">
    <location>
        <begin position="379"/>
        <end position="398"/>
    </location>
</feature>
<feature type="transmembrane region" description="Helical" evidence="7">
    <location>
        <begin position="434"/>
        <end position="456"/>
    </location>
</feature>
<dbReference type="GO" id="GO:0005886">
    <property type="term" value="C:plasma membrane"/>
    <property type="evidence" value="ECO:0007669"/>
    <property type="project" value="UniProtKB-SubCell"/>
</dbReference>
<organism evidence="8 9">
    <name type="scientific">Zymomonas mobilis subsp. pomaceae (strain ATCC 29192 / DSM 22645 / JCM 10191 / CCUG 17912 / NBRC 13757 / NCIMB 11200 / NRRL B-4491 / Barker I)</name>
    <dbReference type="NCBI Taxonomy" id="579138"/>
    <lineage>
        <taxon>Bacteria</taxon>
        <taxon>Pseudomonadati</taxon>
        <taxon>Pseudomonadota</taxon>
        <taxon>Alphaproteobacteria</taxon>
        <taxon>Sphingomonadales</taxon>
        <taxon>Zymomonadaceae</taxon>
        <taxon>Zymomonas</taxon>
    </lineage>
</organism>
<dbReference type="RefSeq" id="WP_013934663.1">
    <property type="nucleotide sequence ID" value="NC_015709.1"/>
</dbReference>
<keyword evidence="4 7" id="KW-1133">Transmembrane helix</keyword>
<dbReference type="KEGG" id="zmp:Zymop_1384"/>
<feature type="compositionally biased region" description="Low complexity" evidence="6">
    <location>
        <begin position="1"/>
        <end position="12"/>
    </location>
</feature>
<evidence type="ECO:0000256" key="4">
    <source>
        <dbReference type="ARBA" id="ARBA00022989"/>
    </source>
</evidence>
<evidence type="ECO:0000256" key="5">
    <source>
        <dbReference type="ARBA" id="ARBA00023136"/>
    </source>
</evidence>
<evidence type="ECO:0000256" key="3">
    <source>
        <dbReference type="ARBA" id="ARBA00022692"/>
    </source>
</evidence>
<feature type="transmembrane region" description="Helical" evidence="7">
    <location>
        <begin position="410"/>
        <end position="428"/>
    </location>
</feature>
<evidence type="ECO:0000313" key="8">
    <source>
        <dbReference type="EMBL" id="AEI38274.1"/>
    </source>
</evidence>
<keyword evidence="5 7" id="KW-0472">Membrane</keyword>
<dbReference type="Proteomes" id="UP000000491">
    <property type="component" value="Chromosome"/>
</dbReference>
<keyword evidence="2" id="KW-1003">Cell membrane</keyword>
<feature type="region of interest" description="Disordered" evidence="6">
    <location>
        <begin position="1"/>
        <end position="31"/>
    </location>
</feature>
<feature type="transmembrane region" description="Helical" evidence="7">
    <location>
        <begin position="281"/>
        <end position="301"/>
    </location>
</feature>
<dbReference type="STRING" id="579138.Zymop_1384"/>
<gene>
    <name evidence="8" type="ordered locus">Zymop_1384</name>
</gene>
<feature type="transmembrane region" description="Helical" evidence="7">
    <location>
        <begin position="191"/>
        <end position="208"/>
    </location>
</feature>
<dbReference type="PANTHER" id="PTHR30250:SF31">
    <property type="entry name" value="INNER MEMBRANE PROTEIN YGHQ"/>
    <property type="match status" value="1"/>
</dbReference>
<reference evidence="8 9" key="1">
    <citation type="journal article" date="2011" name="J. Bacteriol.">
        <title>Genome sequence of the ethanol-producing Zymomonas mobilis subsp. pomaceae lectotype strain ATCC 29192.</title>
        <authorList>
            <person name="Kouvelis V.N."/>
            <person name="Davenport K.W."/>
            <person name="Brettin T.S."/>
            <person name="Bruce D."/>
            <person name="Detter C."/>
            <person name="Han C.S."/>
            <person name="Nolan M."/>
            <person name="Tapia R."/>
            <person name="Damoulaki A."/>
            <person name="Kyrpides N.C."/>
            <person name="Typas M.A."/>
            <person name="Pappas K.M."/>
        </authorList>
    </citation>
    <scope>NUCLEOTIDE SEQUENCE [LARGE SCALE GENOMIC DNA]</scope>
    <source>
        <strain evidence="9">ATCC 29192 / DSM 22645 / JCM 10191 / CCUG 17912 / NBRC 13757 / NCIMB 11200 / NRRL B-4491 / Barker I</strain>
    </source>
</reference>
<dbReference type="AlphaFoldDB" id="F8EV56"/>
<feature type="transmembrane region" description="Helical" evidence="7">
    <location>
        <begin position="339"/>
        <end position="359"/>
    </location>
</feature>
<feature type="transmembrane region" description="Helical" evidence="7">
    <location>
        <begin position="122"/>
        <end position="145"/>
    </location>
</feature>
<feature type="transmembrane region" description="Helical" evidence="7">
    <location>
        <begin position="77"/>
        <end position="101"/>
    </location>
</feature>
<comment type="subcellular location">
    <subcellularLocation>
        <location evidence="1">Cell membrane</location>
        <topology evidence="1">Multi-pass membrane protein</topology>
    </subcellularLocation>
</comment>
<dbReference type="InterPro" id="IPR002797">
    <property type="entry name" value="Polysacc_synth"/>
</dbReference>
<dbReference type="EMBL" id="CP002865">
    <property type="protein sequence ID" value="AEI38274.1"/>
    <property type="molecule type" value="Genomic_DNA"/>
</dbReference>
<evidence type="ECO:0000256" key="7">
    <source>
        <dbReference type="SAM" id="Phobius"/>
    </source>
</evidence>
<name>F8EV56_ZYMMT</name>
<evidence type="ECO:0000313" key="9">
    <source>
        <dbReference type="Proteomes" id="UP000000491"/>
    </source>
</evidence>
<dbReference type="eggNOG" id="COG2244">
    <property type="taxonomic scope" value="Bacteria"/>
</dbReference>
<feature type="transmembrane region" description="Helical" evidence="7">
    <location>
        <begin position="214"/>
        <end position="234"/>
    </location>
</feature>
<dbReference type="PATRIC" id="fig|579138.3.peg.1467"/>
<dbReference type="PANTHER" id="PTHR30250">
    <property type="entry name" value="PST FAMILY PREDICTED COLANIC ACID TRANSPORTER"/>
    <property type="match status" value="1"/>
</dbReference>
<dbReference type="Pfam" id="PF01943">
    <property type="entry name" value="Polysacc_synt"/>
    <property type="match status" value="1"/>
</dbReference>
<evidence type="ECO:0000256" key="6">
    <source>
        <dbReference type="SAM" id="MobiDB-lite"/>
    </source>
</evidence>
<evidence type="ECO:0000256" key="1">
    <source>
        <dbReference type="ARBA" id="ARBA00004651"/>
    </source>
</evidence>
<sequence length="465" mass="50514">MTSSSSDTGNSSKKVEGDFSSSKSTDEIPSKSSEKSGLLQIIINFIQLVGGKAIGGLISIVYLLIVTRYLGATGYGVLTLLYGYSLLIGNLVAFSGFHGVVRYGAIALENKRYSFFARLVRCMAVIEGSCGIIAVIIAAILAPIIGPHLGWPPNIMTEAEIFSLAVLATVRQTPQGILQLAHRFDLIGLHQVTMPLFRLIGTLIAWLTRGGLDSFIMVWMISAVIECLAMWALAAHEWPKLSHNQPFFGAWRSVPKEQPGLIHFAIMTNFDLTLRELTPNLVPLTIGWCLGTSATGLFSLAQKASNILQQPALLLLQASYSVLAKIAARKNYRMLQHTVWRGSGLSVIVSVIFLTLIALFGRQLMVSVGGKTFDSGSLLVLLVATARAISLIATPILSGLTTISRPHHPVLITIFINIGLYPLLPWMLIHFGLYGAGIHACILESCGLFLFAILFYKTSEKLKMT</sequence>
<feature type="transmembrane region" description="Helical" evidence="7">
    <location>
        <begin position="41"/>
        <end position="65"/>
    </location>
</feature>